<protein>
    <recommendedName>
        <fullName evidence="3">Protein AF-9 homolog</fullName>
    </recommendedName>
</protein>
<keyword evidence="3" id="KW-0227">DNA damage</keyword>
<dbReference type="Pfam" id="PF03366">
    <property type="entry name" value="YEATS"/>
    <property type="match status" value="1"/>
</dbReference>
<accession>A0A2H3JXP1</accession>
<gene>
    <name evidence="3" type="primary">YAF9</name>
    <name evidence="5" type="ORF">WOLCODRAFT_88922</name>
</gene>
<dbReference type="CDD" id="cd16908">
    <property type="entry name" value="YEATS_Yaf9_like"/>
    <property type="match status" value="1"/>
</dbReference>
<dbReference type="EMBL" id="KB468113">
    <property type="protein sequence ID" value="PCH40937.1"/>
    <property type="molecule type" value="Genomic_DNA"/>
</dbReference>
<name>A0A2H3JXP1_WOLCO</name>
<keyword evidence="3" id="KW-0010">Activator</keyword>
<dbReference type="Proteomes" id="UP000218811">
    <property type="component" value="Unassembled WGS sequence"/>
</dbReference>
<dbReference type="InterPro" id="IPR055129">
    <property type="entry name" value="YEATS_dom"/>
</dbReference>
<comment type="domain">
    <text evidence="3">The coiled-coil domain is required for assembly into the NuA4 complex.</text>
</comment>
<keyword evidence="3" id="KW-0963">Cytoplasm</keyword>
<dbReference type="GO" id="GO:0006355">
    <property type="term" value="P:regulation of DNA-templated transcription"/>
    <property type="evidence" value="ECO:0007669"/>
    <property type="project" value="InterPro"/>
</dbReference>
<dbReference type="GO" id="GO:0006325">
    <property type="term" value="P:chromatin organization"/>
    <property type="evidence" value="ECO:0007669"/>
    <property type="project" value="UniProtKB-KW"/>
</dbReference>
<comment type="subcellular location">
    <subcellularLocation>
        <location evidence="3">Nucleus</location>
    </subcellularLocation>
    <subcellularLocation>
        <location evidence="3">Cytoplasm</location>
    </subcellularLocation>
</comment>
<keyword evidence="1 2" id="KW-0539">Nucleus</keyword>
<feature type="domain" description="YEATS" evidence="4">
    <location>
        <begin position="8"/>
        <end position="177"/>
    </location>
</feature>
<evidence type="ECO:0000259" key="4">
    <source>
        <dbReference type="PROSITE" id="PS51037"/>
    </source>
</evidence>
<proteinExistence type="inferred from homology"/>
<keyword evidence="3" id="KW-0175">Coiled coil</keyword>
<dbReference type="PANTHER" id="PTHR23195">
    <property type="entry name" value="YEATS DOMAIN"/>
    <property type="match status" value="1"/>
</dbReference>
<evidence type="ECO:0000256" key="1">
    <source>
        <dbReference type="ARBA" id="ARBA00023242"/>
    </source>
</evidence>
<comment type="similarity">
    <text evidence="3">Belongs to the YAF9 family.</text>
</comment>
<evidence type="ECO:0000256" key="2">
    <source>
        <dbReference type="PROSITE-ProRule" id="PRU00376"/>
    </source>
</evidence>
<dbReference type="InterPro" id="IPR005033">
    <property type="entry name" value="YEATS"/>
</dbReference>
<evidence type="ECO:0000256" key="3">
    <source>
        <dbReference type="RuleBase" id="RU367117"/>
    </source>
</evidence>
<dbReference type="GO" id="GO:0005737">
    <property type="term" value="C:cytoplasm"/>
    <property type="evidence" value="ECO:0007669"/>
    <property type="project" value="UniProtKB-SubCell"/>
</dbReference>
<reference evidence="5 6" key="1">
    <citation type="journal article" date="2012" name="Science">
        <title>The Paleozoic origin of enzymatic lignin decomposition reconstructed from 31 fungal genomes.</title>
        <authorList>
            <person name="Floudas D."/>
            <person name="Binder M."/>
            <person name="Riley R."/>
            <person name="Barry K."/>
            <person name="Blanchette R.A."/>
            <person name="Henrissat B."/>
            <person name="Martinez A.T."/>
            <person name="Otillar R."/>
            <person name="Spatafora J.W."/>
            <person name="Yadav J.S."/>
            <person name="Aerts A."/>
            <person name="Benoit I."/>
            <person name="Boyd A."/>
            <person name="Carlson A."/>
            <person name="Copeland A."/>
            <person name="Coutinho P.M."/>
            <person name="de Vries R.P."/>
            <person name="Ferreira P."/>
            <person name="Findley K."/>
            <person name="Foster B."/>
            <person name="Gaskell J."/>
            <person name="Glotzer D."/>
            <person name="Gorecki P."/>
            <person name="Heitman J."/>
            <person name="Hesse C."/>
            <person name="Hori C."/>
            <person name="Igarashi K."/>
            <person name="Jurgens J.A."/>
            <person name="Kallen N."/>
            <person name="Kersten P."/>
            <person name="Kohler A."/>
            <person name="Kuees U."/>
            <person name="Kumar T.K.A."/>
            <person name="Kuo A."/>
            <person name="LaButti K."/>
            <person name="Larrondo L.F."/>
            <person name="Lindquist E."/>
            <person name="Ling A."/>
            <person name="Lombard V."/>
            <person name="Lucas S."/>
            <person name="Lundell T."/>
            <person name="Martin R."/>
            <person name="McLaughlin D.J."/>
            <person name="Morgenstern I."/>
            <person name="Morin E."/>
            <person name="Murat C."/>
            <person name="Nagy L.G."/>
            <person name="Nolan M."/>
            <person name="Ohm R.A."/>
            <person name="Patyshakuliyeva A."/>
            <person name="Rokas A."/>
            <person name="Ruiz-Duenas F.J."/>
            <person name="Sabat G."/>
            <person name="Salamov A."/>
            <person name="Samejima M."/>
            <person name="Schmutz J."/>
            <person name="Slot J.C."/>
            <person name="St John F."/>
            <person name="Stenlid J."/>
            <person name="Sun H."/>
            <person name="Sun S."/>
            <person name="Syed K."/>
            <person name="Tsang A."/>
            <person name="Wiebenga A."/>
            <person name="Young D."/>
            <person name="Pisabarro A."/>
            <person name="Eastwood D.C."/>
            <person name="Martin F."/>
            <person name="Cullen D."/>
            <person name="Grigoriev I.V."/>
            <person name="Hibbett D.S."/>
        </authorList>
    </citation>
    <scope>NUCLEOTIDE SEQUENCE [LARGE SCALE GENOMIC DNA]</scope>
    <source>
        <strain evidence="5 6">MD-104</strain>
    </source>
</reference>
<dbReference type="PROSITE" id="PS51037">
    <property type="entry name" value="YEATS"/>
    <property type="match status" value="1"/>
</dbReference>
<dbReference type="OMA" id="EDHTHQW"/>
<dbReference type="InterPro" id="IPR038704">
    <property type="entry name" value="YEAST_sf"/>
</dbReference>
<dbReference type="GO" id="GO:0006281">
    <property type="term" value="P:DNA repair"/>
    <property type="evidence" value="ECO:0007669"/>
    <property type="project" value="UniProtKB-UniRule"/>
</dbReference>
<comment type="function">
    <text evidence="3">Component of the SWR1 complex which mediates the ATP-dependent exchange of histone H2A for an H2A variant leading to transcriptional regulation of selected genes by chromatin remodeling. Component of the NuA4 histone acetyltransferase complex which is involved in transcriptional activation of selected genes principally by acetylation of nucleosomal histones H4 and H2A. The NuA4 complex is also involved in DNA repair. Yaf9 may also be required for viability in conditions in which the structural integrity of the spindle is compromised.</text>
</comment>
<dbReference type="GO" id="GO:0000812">
    <property type="term" value="C:Swr1 complex"/>
    <property type="evidence" value="ECO:0007669"/>
    <property type="project" value="UniProtKB-UniRule"/>
</dbReference>
<sequence length="264" mass="29778">MAANDRVRVRGLSIYRPIIYGNTAVVLTQKEREALSSPDHTHRWTVAVRSAASAPDSDIVGGADDISYFVKRVTFKLHDTYPNPTRNVDKPPFEVSETGWGEFEIQIRITFVPESGEKAVLTYHHLKLHPWVAAGSGEPEIPPLDAAMKMGPVHSWQYDEIVFNDPFQSFLNILTAHPPTPLPKHRSRPVPFHTAHPASLEASRGGVPEFTQQMEKDEAERLENARKTIVAETDTWRAKLIAKEKELQRLQKQFKDLTKSQGGR</sequence>
<keyword evidence="3" id="KW-0234">DNA repair</keyword>
<keyword evidence="3" id="KW-0805">Transcription regulation</keyword>
<dbReference type="STRING" id="742152.A0A2H3JXP1"/>
<evidence type="ECO:0000313" key="6">
    <source>
        <dbReference type="Proteomes" id="UP000218811"/>
    </source>
</evidence>
<dbReference type="AlphaFoldDB" id="A0A2H3JXP1"/>
<keyword evidence="3" id="KW-0156">Chromatin regulator</keyword>
<comment type="subunit">
    <text evidence="3">Component of the SWR1 chromatin-remodeling complex and of the NuA4 histone acetyltransferase complex.</text>
</comment>
<evidence type="ECO:0000313" key="5">
    <source>
        <dbReference type="EMBL" id="PCH40937.1"/>
    </source>
</evidence>
<feature type="coiled-coil region" evidence="3">
    <location>
        <begin position="233"/>
        <end position="260"/>
    </location>
</feature>
<keyword evidence="6" id="KW-1185">Reference proteome</keyword>
<dbReference type="OrthoDB" id="16041at2759"/>
<organism evidence="5 6">
    <name type="scientific">Wolfiporia cocos (strain MD-104)</name>
    <name type="common">Brown rot fungus</name>
    <dbReference type="NCBI Taxonomy" id="742152"/>
    <lineage>
        <taxon>Eukaryota</taxon>
        <taxon>Fungi</taxon>
        <taxon>Dikarya</taxon>
        <taxon>Basidiomycota</taxon>
        <taxon>Agaricomycotina</taxon>
        <taxon>Agaricomycetes</taxon>
        <taxon>Polyporales</taxon>
        <taxon>Phaeolaceae</taxon>
        <taxon>Wolfiporia</taxon>
    </lineage>
</organism>
<dbReference type="Gene3D" id="2.60.40.1970">
    <property type="entry name" value="YEATS domain"/>
    <property type="match status" value="1"/>
</dbReference>
<keyword evidence="3" id="KW-0804">Transcription</keyword>